<dbReference type="SUPFAM" id="SSF48498">
    <property type="entry name" value="Tetracyclin repressor-like, C-terminal domain"/>
    <property type="match status" value="1"/>
</dbReference>
<dbReference type="Proteomes" id="UP001499938">
    <property type="component" value="Unassembled WGS sequence"/>
</dbReference>
<feature type="domain" description="HTH-type transcriptional regulator MT1864/Rv1816-like C-terminal" evidence="3">
    <location>
        <begin position="16"/>
        <end position="75"/>
    </location>
</feature>
<dbReference type="InterPro" id="IPR025996">
    <property type="entry name" value="MT1864/Rv1816-like_C"/>
</dbReference>
<organism evidence="4 5">
    <name type="scientific">Nostocoides veronense</name>
    <dbReference type="NCBI Taxonomy" id="330836"/>
    <lineage>
        <taxon>Bacteria</taxon>
        <taxon>Bacillati</taxon>
        <taxon>Actinomycetota</taxon>
        <taxon>Actinomycetes</taxon>
        <taxon>Micrococcales</taxon>
        <taxon>Intrasporangiaceae</taxon>
        <taxon>Nostocoides</taxon>
    </lineage>
</organism>
<comment type="caution">
    <text evidence="4">The sequence shown here is derived from an EMBL/GenBank/DDBJ whole genome shotgun (WGS) entry which is preliminary data.</text>
</comment>
<dbReference type="RefSeq" id="WP_344088671.1">
    <property type="nucleotide sequence ID" value="NZ_BAAAPO010000062.1"/>
</dbReference>
<dbReference type="EMBL" id="BAAAPO010000062">
    <property type="protein sequence ID" value="GAA1808713.1"/>
    <property type="molecule type" value="Genomic_DNA"/>
</dbReference>
<dbReference type="InterPro" id="IPR036271">
    <property type="entry name" value="Tet_transcr_reg_TetR-rel_C_sf"/>
</dbReference>
<keyword evidence="2" id="KW-0804">Transcription</keyword>
<evidence type="ECO:0000313" key="4">
    <source>
        <dbReference type="EMBL" id="GAA1808713.1"/>
    </source>
</evidence>
<keyword evidence="5" id="KW-1185">Reference proteome</keyword>
<proteinExistence type="predicted"/>
<keyword evidence="1" id="KW-0805">Transcription regulation</keyword>
<reference evidence="4 5" key="1">
    <citation type="journal article" date="2019" name="Int. J. Syst. Evol. Microbiol.">
        <title>The Global Catalogue of Microorganisms (GCM) 10K type strain sequencing project: providing services to taxonomists for standard genome sequencing and annotation.</title>
        <authorList>
            <consortium name="The Broad Institute Genomics Platform"/>
            <consortium name="The Broad Institute Genome Sequencing Center for Infectious Disease"/>
            <person name="Wu L."/>
            <person name="Ma J."/>
        </authorList>
    </citation>
    <scope>NUCLEOTIDE SEQUENCE [LARGE SCALE GENOMIC DNA]</scope>
    <source>
        <strain evidence="4 5">JCM 15592</strain>
    </source>
</reference>
<dbReference type="Gene3D" id="1.10.357.10">
    <property type="entry name" value="Tetracycline Repressor, domain 2"/>
    <property type="match status" value="1"/>
</dbReference>
<accession>A0ABN2M3S5</accession>
<evidence type="ECO:0000256" key="2">
    <source>
        <dbReference type="ARBA" id="ARBA00023163"/>
    </source>
</evidence>
<evidence type="ECO:0000259" key="3">
    <source>
        <dbReference type="Pfam" id="PF13305"/>
    </source>
</evidence>
<evidence type="ECO:0000313" key="5">
    <source>
        <dbReference type="Proteomes" id="UP001499938"/>
    </source>
</evidence>
<protein>
    <recommendedName>
        <fullName evidence="3">HTH-type transcriptional regulator MT1864/Rv1816-like C-terminal domain-containing protein</fullName>
    </recommendedName>
</protein>
<sequence length="118" mass="12669">MRYARGVRAEVESSMNADAPAGIAAFAMVVERARAILKADLIDPVDASLFSAQMWAALHGYVALELGGHFGQKPDLLVMGGLFGALLKGYGATEEDIMRALLSSSERVHLVRRPPLES</sequence>
<gene>
    <name evidence="4" type="ORF">GCM10009811_34980</name>
</gene>
<name>A0ABN2M3S5_9MICO</name>
<dbReference type="Pfam" id="PF13305">
    <property type="entry name" value="TetR_C_33"/>
    <property type="match status" value="1"/>
</dbReference>
<evidence type="ECO:0000256" key="1">
    <source>
        <dbReference type="ARBA" id="ARBA00023015"/>
    </source>
</evidence>